<reference evidence="2 3" key="1">
    <citation type="submission" date="2018-11" db="EMBL/GenBank/DDBJ databases">
        <title>Whole genome sequence of Streptomyces paromomycinus NBRC 15454(T).</title>
        <authorList>
            <person name="Komaki H."/>
            <person name="Tamura T."/>
        </authorList>
    </citation>
    <scope>NUCLEOTIDE SEQUENCE [LARGE SCALE GENOMIC DNA]</scope>
    <source>
        <strain evidence="2 3">NBRC 15454</strain>
    </source>
</reference>
<comment type="caution">
    <text evidence="2">The sequence shown here is derived from an EMBL/GenBank/DDBJ whole genome shotgun (WGS) entry which is preliminary data.</text>
</comment>
<dbReference type="SUPFAM" id="SSF55729">
    <property type="entry name" value="Acyl-CoA N-acyltransferases (Nat)"/>
    <property type="match status" value="1"/>
</dbReference>
<dbReference type="InterPro" id="IPR016181">
    <property type="entry name" value="Acyl_CoA_acyltransferase"/>
</dbReference>
<dbReference type="Proteomes" id="UP000286746">
    <property type="component" value="Unassembled WGS sequence"/>
</dbReference>
<accession>A0A401WFK9</accession>
<gene>
    <name evidence="2" type="ORF">GKJPGBOP_07921</name>
</gene>
<sequence length="342" mass="37319">MIGTRTASCTVSVADSVQEVGRRAWTSLVEACGAPVFYSYDFLCSVEKLPLTSPSRARYLVAREEPAGEPVAVLPVYLQHTRDPFATGPGADALLTVLMGHVWHCYDTVLPSRVPLTAPLVETFWNALGELADSSDVDLWGLANVAADGELARLLTEIGVATESTVPRYRLPLTGGPTTLDEHLTTVSRPSRRTLRQFARRARDAGAEITLRQGSEALDQDVLDLCEATADKHAPGYYPPDRLAALVNALGPDCGILRVDLDGVLLAVSLCLYDRTRMHAWAGGCLYPQELNWSPQYVLFAAELEAGMASGRQVLECGRRNDEFKTRYGLHAQPLVRAAVRR</sequence>
<dbReference type="RefSeq" id="WP_125058101.1">
    <property type="nucleotide sequence ID" value="NZ_BHZD01000001.1"/>
</dbReference>
<dbReference type="AlphaFoldDB" id="A0A401WFK9"/>
<evidence type="ECO:0000259" key="1">
    <source>
        <dbReference type="Pfam" id="PF13480"/>
    </source>
</evidence>
<evidence type="ECO:0000313" key="2">
    <source>
        <dbReference type="EMBL" id="GCD48125.1"/>
    </source>
</evidence>
<keyword evidence="3" id="KW-1185">Reference proteome</keyword>
<name>A0A401WFK9_STREY</name>
<dbReference type="Pfam" id="PF13480">
    <property type="entry name" value="Acetyltransf_6"/>
    <property type="match status" value="1"/>
</dbReference>
<dbReference type="EMBL" id="BHZD01000001">
    <property type="protein sequence ID" value="GCD48125.1"/>
    <property type="molecule type" value="Genomic_DNA"/>
</dbReference>
<dbReference type="Gene3D" id="3.40.630.30">
    <property type="match status" value="1"/>
</dbReference>
<feature type="domain" description="BioF2-like acetyltransferase" evidence="1">
    <location>
        <begin position="192"/>
        <end position="325"/>
    </location>
</feature>
<proteinExistence type="predicted"/>
<evidence type="ECO:0000313" key="3">
    <source>
        <dbReference type="Proteomes" id="UP000286746"/>
    </source>
</evidence>
<dbReference type="InterPro" id="IPR038740">
    <property type="entry name" value="BioF2-like_GNAT_dom"/>
</dbReference>
<organism evidence="2 3">
    <name type="scientific">Streptomyces paromomycinus</name>
    <name type="common">Streptomyces rimosus subsp. paromomycinus</name>
    <dbReference type="NCBI Taxonomy" id="92743"/>
    <lineage>
        <taxon>Bacteria</taxon>
        <taxon>Bacillati</taxon>
        <taxon>Actinomycetota</taxon>
        <taxon>Actinomycetes</taxon>
        <taxon>Kitasatosporales</taxon>
        <taxon>Streptomycetaceae</taxon>
        <taxon>Streptomyces</taxon>
    </lineage>
</organism>
<protein>
    <recommendedName>
        <fullName evidence="1">BioF2-like acetyltransferase domain-containing protein</fullName>
    </recommendedName>
</protein>